<dbReference type="EMBL" id="BGPR01002751">
    <property type="protein sequence ID" value="GBM78423.1"/>
    <property type="molecule type" value="Genomic_DNA"/>
</dbReference>
<comment type="caution">
    <text evidence="1">The sequence shown here is derived from an EMBL/GenBank/DDBJ whole genome shotgun (WGS) entry which is preliminary data.</text>
</comment>
<dbReference type="PANTHER" id="PTHR47331">
    <property type="entry name" value="PHD-TYPE DOMAIN-CONTAINING PROTEIN"/>
    <property type="match status" value="1"/>
</dbReference>
<dbReference type="Proteomes" id="UP000499080">
    <property type="component" value="Unassembled WGS sequence"/>
</dbReference>
<dbReference type="PANTHER" id="PTHR47331:SF5">
    <property type="entry name" value="RIBONUCLEASE H"/>
    <property type="match status" value="1"/>
</dbReference>
<protein>
    <submittedName>
        <fullName evidence="1">Uncharacterized protein</fullName>
    </submittedName>
</protein>
<dbReference type="AlphaFoldDB" id="A0A4Y2IKT5"/>
<organism evidence="1 2">
    <name type="scientific">Araneus ventricosus</name>
    <name type="common">Orbweaver spider</name>
    <name type="synonym">Epeira ventricosa</name>
    <dbReference type="NCBI Taxonomy" id="182803"/>
    <lineage>
        <taxon>Eukaryota</taxon>
        <taxon>Metazoa</taxon>
        <taxon>Ecdysozoa</taxon>
        <taxon>Arthropoda</taxon>
        <taxon>Chelicerata</taxon>
        <taxon>Arachnida</taxon>
        <taxon>Araneae</taxon>
        <taxon>Araneomorphae</taxon>
        <taxon>Entelegynae</taxon>
        <taxon>Araneoidea</taxon>
        <taxon>Araneidae</taxon>
        <taxon>Araneus</taxon>
    </lineage>
</organism>
<gene>
    <name evidence="1" type="ORF">AVEN_2951_1</name>
</gene>
<evidence type="ECO:0000313" key="1">
    <source>
        <dbReference type="EMBL" id="GBM78423.1"/>
    </source>
</evidence>
<evidence type="ECO:0000313" key="2">
    <source>
        <dbReference type="Proteomes" id="UP000499080"/>
    </source>
</evidence>
<dbReference type="OrthoDB" id="6424433at2759"/>
<name>A0A4Y2IKT5_ARAVE</name>
<reference evidence="1 2" key="1">
    <citation type="journal article" date="2019" name="Sci. Rep.">
        <title>Orb-weaving spider Araneus ventricosus genome elucidates the spidroin gene catalogue.</title>
        <authorList>
            <person name="Kono N."/>
            <person name="Nakamura H."/>
            <person name="Ohtoshi R."/>
            <person name="Moran D.A.P."/>
            <person name="Shinohara A."/>
            <person name="Yoshida Y."/>
            <person name="Fujiwara M."/>
            <person name="Mori M."/>
            <person name="Tomita M."/>
            <person name="Arakawa K."/>
        </authorList>
    </citation>
    <scope>NUCLEOTIDE SEQUENCE [LARGE SCALE GENOMIC DNA]</scope>
</reference>
<sequence length="122" mass="13990">MALLTALIGARLINSVIEALNRKEVKCYYWSDSTSVLAWISKDENWSVFVRNRVQEIRKLTSPLAWNHVVVELNPADLLSRGCTATQLMSLRWWEGSQWLTEPISSFGIMGIFCVKTLMKTR</sequence>
<proteinExistence type="predicted"/>
<accession>A0A4Y2IKT5</accession>
<keyword evidence="2" id="KW-1185">Reference proteome</keyword>